<dbReference type="AlphaFoldDB" id="A0A0S6W105"/>
<dbReference type="InterPro" id="IPR054557">
    <property type="entry name" value="NA-iREase1_dom"/>
</dbReference>
<dbReference type="Proteomes" id="UP000030700">
    <property type="component" value="Unassembled WGS sequence"/>
</dbReference>
<dbReference type="GO" id="GO:0008168">
    <property type="term" value="F:methyltransferase activity"/>
    <property type="evidence" value="ECO:0007669"/>
    <property type="project" value="UniProtKB-KW"/>
</dbReference>
<organism evidence="2">
    <name type="scientific">Candidatus Moduliflexus flocculans</name>
    <dbReference type="NCBI Taxonomy" id="1499966"/>
    <lineage>
        <taxon>Bacteria</taxon>
        <taxon>Candidatus Moduliflexota</taxon>
        <taxon>Candidatus Moduliflexia</taxon>
        <taxon>Candidatus Moduliflexales</taxon>
        <taxon>Candidatus Moduliflexaceae</taxon>
    </lineage>
</organism>
<feature type="domain" description="NACHT-associated inactive Restriction Endonuclease 1 sensor" evidence="1">
    <location>
        <begin position="7"/>
        <end position="87"/>
    </location>
</feature>
<keyword evidence="3" id="KW-1185">Reference proteome</keyword>
<evidence type="ECO:0000259" key="1">
    <source>
        <dbReference type="Pfam" id="PF22722"/>
    </source>
</evidence>
<dbReference type="GO" id="GO:0032259">
    <property type="term" value="P:methylation"/>
    <property type="evidence" value="ECO:0007669"/>
    <property type="project" value="UniProtKB-KW"/>
</dbReference>
<evidence type="ECO:0000313" key="3">
    <source>
        <dbReference type="Proteomes" id="UP000030700"/>
    </source>
</evidence>
<keyword evidence="2" id="KW-0489">Methyltransferase</keyword>
<evidence type="ECO:0000313" key="2">
    <source>
        <dbReference type="EMBL" id="GAK53453.1"/>
    </source>
</evidence>
<gene>
    <name evidence="2" type="ORF">U14_04718</name>
</gene>
<reference evidence="2" key="1">
    <citation type="journal article" date="2015" name="PeerJ">
        <title>First genomic representation of candidate bacterial phylum KSB3 points to enhanced environmental sensing as a trigger of wastewater bulking.</title>
        <authorList>
            <person name="Sekiguchi Y."/>
            <person name="Ohashi A."/>
            <person name="Parks D.H."/>
            <person name="Yamauchi T."/>
            <person name="Tyson G.W."/>
            <person name="Hugenholtz P."/>
        </authorList>
    </citation>
    <scope>NUCLEOTIDE SEQUENCE [LARGE SCALE GENOMIC DNA]</scope>
</reference>
<dbReference type="EMBL" id="DF820459">
    <property type="protein sequence ID" value="GAK53453.1"/>
    <property type="molecule type" value="Genomic_DNA"/>
</dbReference>
<accession>A0A0S6W105</accession>
<protein>
    <submittedName>
        <fullName evidence="2">DNA methylase N-4/N-6 domain protein</fullName>
    </submittedName>
</protein>
<dbReference type="Pfam" id="PF22722">
    <property type="entry name" value="NA-iREase1"/>
    <property type="match status" value="1"/>
</dbReference>
<keyword evidence="2" id="KW-0808">Transferase</keyword>
<proteinExistence type="predicted"/>
<sequence length="118" mass="13326">MITFLDDPYNKPKKLLVQVKSGNVKNGDIRDFVGTIEREQAALGVFITLEEPTREMRKEAASSGFYHSPNWNKDYPKLQILTIAQLLSGAIVQMPPTARTHKKAQKESLLQGIQQFLV</sequence>
<dbReference type="STRING" id="1499966.U14_04718"/>
<name>A0A0S6W105_9BACT</name>
<dbReference type="HOGENOM" id="CLU_2068469_0_0_0"/>